<sequence length="1071" mass="119741">MENPLCYAEGAKTDVSLGLIDRLYDVFSTGLPFAAPVSNLRTNESELVRGVLQMLQGYSSSFFNWNDSKQTFHVKNGIYVTHLSQTSLSGILSQFVYAATCLKLVELFVKKVEIPSVRAPTLKAFANSVSVWLKRLRNVALREEMKSAESHDKNTFTLLGLASTLSSLCCGAECLLQVIQGAIPEAYLDPAAAVPASEMAVHILDHLYTNLNEVCLVQGGEEEAYHMLLVLFIGCLLPYIEGLDSWLFDGTLDDPYEELFFYANDAIAIDQPAYWEKSYLLRVLRSQKLGLGTPPVAADGESMKYDTRGTGGREPILPLGSIKGKDQNDADIVCPLFIKDIARAIVSAGKSLQLMRHVLVESAVTLDKGDDCENRVSDPSKYSASGCQSTAHIRYPMGIEPDHCFDNESAPHGRQMHHVQSLGGLTLSEVFCVSLAGLIGDRTHIFKYFKNDYPWTLEIAQICESYIETKKGAKVISMTIPSSMASEKNRCNFLVDTMLQKSIQMGSERGKTNLKYVIKGSGCFDEKNEVNGVSDFDSQKCIMDNIGDMDGPPFVRTFWPENPAITVCREILNEASCNKLNLSRNFCLPSLNDENLREAIFGGNHTNNGKEMNVAKEMLPECMGTNYAYGFLYGETEHLRVKDDMRAMEDLFPSPLPYFQDLPISKLLPFQRNSTLASNVWSWLESNEPKATPLPAVIMQECLTVYIKKQVDYVGKHILLKLMNGWRLMDELGVLRAIYLLGSGDLLQQFLTVLFDKLDRGDSWDDDFELNTVLQESIRNSGDGMLLTTVDSLVVTIAKPLAPDEEHTATSLSTPHKGRAHSFGIDALDMLKFTYKVSWPLELIANQEAIKKYNQVMGFLLKVKRAKFVLDKARRWMWKDGGATAIDRKHHLLVEQKLLHFVDAFHQYVMDRVFHSAWVDLCRGMSSAGSLDEVIEVHEAYLLSIQRQCFVAPDKLWALIASRIKSILGLALDFYTIQQTLCSGGAAPAIKARCEMEVDRIEKQFDDCIAFLLRVLSFKLNVGHFPHLADLVTRINYNYFYMSDTGNLLTIPGSDPSASKMGKTFPVKTDS</sequence>
<proteinExistence type="predicted"/>
<dbReference type="Proteomes" id="UP001234297">
    <property type="component" value="Chromosome 3"/>
</dbReference>
<protein>
    <submittedName>
        <fullName evidence="1">Uncharacterized protein</fullName>
    </submittedName>
</protein>
<comment type="caution">
    <text evidence="1">The sequence shown here is derived from an EMBL/GenBank/DDBJ whole genome shotgun (WGS) entry which is preliminary data.</text>
</comment>
<name>A0ACC2LQ23_PERAE</name>
<keyword evidence="2" id="KW-1185">Reference proteome</keyword>
<gene>
    <name evidence="1" type="ORF">MRB53_009780</name>
</gene>
<dbReference type="EMBL" id="CM056811">
    <property type="protein sequence ID" value="KAJ8635513.1"/>
    <property type="molecule type" value="Genomic_DNA"/>
</dbReference>
<accession>A0ACC2LQ23</accession>
<organism evidence="1 2">
    <name type="scientific">Persea americana</name>
    <name type="common">Avocado</name>
    <dbReference type="NCBI Taxonomy" id="3435"/>
    <lineage>
        <taxon>Eukaryota</taxon>
        <taxon>Viridiplantae</taxon>
        <taxon>Streptophyta</taxon>
        <taxon>Embryophyta</taxon>
        <taxon>Tracheophyta</taxon>
        <taxon>Spermatophyta</taxon>
        <taxon>Magnoliopsida</taxon>
        <taxon>Magnoliidae</taxon>
        <taxon>Laurales</taxon>
        <taxon>Lauraceae</taxon>
        <taxon>Persea</taxon>
    </lineage>
</organism>
<evidence type="ECO:0000313" key="1">
    <source>
        <dbReference type="EMBL" id="KAJ8635513.1"/>
    </source>
</evidence>
<evidence type="ECO:0000313" key="2">
    <source>
        <dbReference type="Proteomes" id="UP001234297"/>
    </source>
</evidence>
<reference evidence="1 2" key="1">
    <citation type="journal article" date="2022" name="Hortic Res">
        <title>A haplotype resolved chromosomal level avocado genome allows analysis of novel avocado genes.</title>
        <authorList>
            <person name="Nath O."/>
            <person name="Fletcher S.J."/>
            <person name="Hayward A."/>
            <person name="Shaw L.M."/>
            <person name="Masouleh A.K."/>
            <person name="Furtado A."/>
            <person name="Henry R.J."/>
            <person name="Mitter N."/>
        </authorList>
    </citation>
    <scope>NUCLEOTIDE SEQUENCE [LARGE SCALE GENOMIC DNA]</scope>
    <source>
        <strain evidence="2">cv. Hass</strain>
    </source>
</reference>